<keyword evidence="3" id="KW-0472">Membrane</keyword>
<evidence type="ECO:0000256" key="1">
    <source>
        <dbReference type="PROSITE-ProRule" id="PRU00339"/>
    </source>
</evidence>
<dbReference type="PANTHER" id="PTHR12558:SF33">
    <property type="entry name" value="BLL7664 PROTEIN"/>
    <property type="match status" value="1"/>
</dbReference>
<evidence type="ECO:0008006" key="6">
    <source>
        <dbReference type="Google" id="ProtNLM"/>
    </source>
</evidence>
<feature type="transmembrane region" description="Helical" evidence="3">
    <location>
        <begin position="169"/>
        <end position="189"/>
    </location>
</feature>
<comment type="caution">
    <text evidence="4">The sequence shown here is derived from an EMBL/GenBank/DDBJ whole genome shotgun (WGS) entry which is preliminary data.</text>
</comment>
<dbReference type="SMART" id="SM00028">
    <property type="entry name" value="TPR"/>
    <property type="match status" value="3"/>
</dbReference>
<dbReference type="Gene3D" id="1.25.40.10">
    <property type="entry name" value="Tetratricopeptide repeat domain"/>
    <property type="match status" value="1"/>
</dbReference>
<dbReference type="Pfam" id="PF13181">
    <property type="entry name" value="TPR_8"/>
    <property type="match status" value="1"/>
</dbReference>
<feature type="repeat" description="TPR" evidence="1">
    <location>
        <begin position="432"/>
        <end position="465"/>
    </location>
</feature>
<dbReference type="InterPro" id="IPR011990">
    <property type="entry name" value="TPR-like_helical_dom_sf"/>
</dbReference>
<evidence type="ECO:0000313" key="4">
    <source>
        <dbReference type="EMBL" id="MBW8636299.1"/>
    </source>
</evidence>
<dbReference type="AlphaFoldDB" id="A0AAE2ZHR8"/>
<dbReference type="Proteomes" id="UP001196509">
    <property type="component" value="Unassembled WGS sequence"/>
</dbReference>
<feature type="region of interest" description="Disordered" evidence="2">
    <location>
        <begin position="1"/>
        <end position="22"/>
    </location>
</feature>
<dbReference type="InterPro" id="IPR019734">
    <property type="entry name" value="TPR_rpt"/>
</dbReference>
<dbReference type="PANTHER" id="PTHR12558">
    <property type="entry name" value="CELL DIVISION CYCLE 16,23,27"/>
    <property type="match status" value="1"/>
</dbReference>
<reference evidence="4" key="1">
    <citation type="submission" date="2021-08" db="EMBL/GenBank/DDBJ databases">
        <title>Hoeflea bacterium WL0058 sp. nov., isolated from the sediment.</title>
        <authorList>
            <person name="Wang L."/>
            <person name="Zhang D."/>
        </authorList>
    </citation>
    <scope>NUCLEOTIDE SEQUENCE</scope>
    <source>
        <strain evidence="4">WL0058</strain>
    </source>
</reference>
<evidence type="ECO:0000256" key="2">
    <source>
        <dbReference type="SAM" id="MobiDB-lite"/>
    </source>
</evidence>
<dbReference type="EMBL" id="JAICBX010000001">
    <property type="protein sequence ID" value="MBW8636299.1"/>
    <property type="molecule type" value="Genomic_DNA"/>
</dbReference>
<feature type="compositionally biased region" description="Polar residues" evidence="2">
    <location>
        <begin position="147"/>
        <end position="158"/>
    </location>
</feature>
<organism evidence="4 5">
    <name type="scientific">Flavimaribacter sediminis</name>
    <dbReference type="NCBI Taxonomy" id="2865987"/>
    <lineage>
        <taxon>Bacteria</taxon>
        <taxon>Pseudomonadati</taxon>
        <taxon>Pseudomonadota</taxon>
        <taxon>Alphaproteobacteria</taxon>
        <taxon>Hyphomicrobiales</taxon>
        <taxon>Rhizobiaceae</taxon>
        <taxon>Flavimaribacter</taxon>
    </lineage>
</organism>
<dbReference type="SUPFAM" id="SSF48452">
    <property type="entry name" value="TPR-like"/>
    <property type="match status" value="1"/>
</dbReference>
<name>A0AAE2ZHR8_9HYPH</name>
<dbReference type="RefSeq" id="WP_220226996.1">
    <property type="nucleotide sequence ID" value="NZ_JAICBX010000001.1"/>
</dbReference>
<keyword evidence="1" id="KW-0802">TPR repeat</keyword>
<keyword evidence="3" id="KW-1133">Transmembrane helix</keyword>
<dbReference type="PROSITE" id="PS50005">
    <property type="entry name" value="TPR"/>
    <property type="match status" value="1"/>
</dbReference>
<proteinExistence type="predicted"/>
<feature type="compositionally biased region" description="Polar residues" evidence="2">
    <location>
        <begin position="130"/>
        <end position="139"/>
    </location>
</feature>
<evidence type="ECO:0000313" key="5">
    <source>
        <dbReference type="Proteomes" id="UP001196509"/>
    </source>
</evidence>
<feature type="region of interest" description="Disordered" evidence="2">
    <location>
        <begin position="130"/>
        <end position="158"/>
    </location>
</feature>
<keyword evidence="5" id="KW-1185">Reference proteome</keyword>
<accession>A0AAE2ZHR8</accession>
<keyword evidence="3" id="KW-0812">Transmembrane</keyword>
<gene>
    <name evidence="4" type="ORF">K1W69_03785</name>
</gene>
<sequence length="601" mass="66174">MASITKMELESSEPAIKSPPEDVRTELQRVLDSVDFRATPRRREMLRYLIEESLAGRARTLKGYTIGVAVFGRGDDFDPQADPVVRLEARRLRRDLDSYYVSEGRNNPLRITIPKGHYFPEISCNSNLLPPSHESSSQEVVDKAPSTGPTEQPPSRSSGWLFARSRIQWISGSAAIAVLLAAIASWLWLSRGHDSALDMTEGPAVAVLPFRALGVDNHTTFLADGISEQIMTALSRFPEFRLYAPPGNTASSGAEFLEQGKRDGLAYIVKGSVASDNQEVRIGASLIEVSSGRIIWAEDYSNPLEPHSLLQIQNAIASDIATALGQPYGVIMTEVATGLPDDFSASMPSYECVLRAYSYRRSFAKALHAPTIDCLQKAVERDPKYAEAWALLGWLYMDAARFGWTSRENVESAFAKALESSEHALLLDVNNIMALKALGSIHHYMGNYEESMRYQRQALANNPNDPDTLVQLGWRLAIRGHFEEGIPYVEKAIARTVHPPGWYYHLIAIDHYMHGRYKEMLAAAKYGVGHESGISWSLVAIAQGALGDKVAAREALQTMAEISPRLGTDPADVYRGHQATEEIVAAIVAGMRNAGWSEPGA</sequence>
<evidence type="ECO:0000256" key="3">
    <source>
        <dbReference type="SAM" id="Phobius"/>
    </source>
</evidence>
<protein>
    <recommendedName>
        <fullName evidence="6">Adenylate cyclase</fullName>
    </recommendedName>
</protein>